<name>A0A1E1K6E1_9HELO</name>
<evidence type="ECO:0000313" key="2">
    <source>
        <dbReference type="Proteomes" id="UP000178129"/>
    </source>
</evidence>
<gene>
    <name evidence="1" type="ORF">RCO7_09468</name>
</gene>
<keyword evidence="2" id="KW-1185">Reference proteome</keyword>
<accession>A0A1E1K6E1</accession>
<proteinExistence type="predicted"/>
<protein>
    <submittedName>
        <fullName evidence="1">Uncharacterized protein</fullName>
    </submittedName>
</protein>
<dbReference type="AlphaFoldDB" id="A0A1E1K6E1"/>
<dbReference type="Pfam" id="PF11017">
    <property type="entry name" value="DUF2855"/>
    <property type="match status" value="1"/>
</dbReference>
<organism evidence="1 2">
    <name type="scientific">Rhynchosporium graminicola</name>
    <dbReference type="NCBI Taxonomy" id="2792576"/>
    <lineage>
        <taxon>Eukaryota</taxon>
        <taxon>Fungi</taxon>
        <taxon>Dikarya</taxon>
        <taxon>Ascomycota</taxon>
        <taxon>Pezizomycotina</taxon>
        <taxon>Leotiomycetes</taxon>
        <taxon>Helotiales</taxon>
        <taxon>Ploettnerulaceae</taxon>
        <taxon>Rhynchosporium</taxon>
    </lineage>
</organism>
<sequence length="416" mass="45573">MDSIHVVSKLDNNKHATFELPTSSQRRELKPSSILVRTALISLTSNNLSYARGGSMLHWWDAYPVPSSAPSPFNDAESWGIVPAWGYATVLQSNIAITQGSTVWGFWPTSTAPVQLELTSAGIEGHWIETSPHRQKLMTTYNRYIVQDTTVTDDVKAWSSLFQGVWQGAYFLNKYVFTADPAVEQIHPLGSGGAWTTEDADLKSAVVVSLSASSKTARSFAYHLASRQASACPLALLQITASSDLKSPASQFPIKTLDYSEVFDRSGTWTAHHSPSKIVVADFGARGNALAQLLESFKSTPSLASAKVVVLQIGSQQKVYTGDEMLAAREAMTNFGKIQYNTAGIQDTVMSRHGQKQYFDEQNKEWEKWLGGVEDNVGNMKIVWLKNVGGEASIEDAWERLCQGSVASDEGLVIKL</sequence>
<reference evidence="2" key="1">
    <citation type="submission" date="2016-03" db="EMBL/GenBank/DDBJ databases">
        <authorList>
            <person name="Ploux O."/>
        </authorList>
    </citation>
    <scope>NUCLEOTIDE SEQUENCE [LARGE SCALE GENOMIC DNA]</scope>
    <source>
        <strain evidence="2">UK7</strain>
    </source>
</reference>
<dbReference type="InterPro" id="IPR021276">
    <property type="entry name" value="DUF2855"/>
</dbReference>
<dbReference type="Proteomes" id="UP000178129">
    <property type="component" value="Unassembled WGS sequence"/>
</dbReference>
<dbReference type="InParanoid" id="A0A1E1K6E1"/>
<comment type="caution">
    <text evidence="1">The sequence shown here is derived from an EMBL/GenBank/DDBJ whole genome shotgun (WGS) entry which is preliminary data.</text>
</comment>
<dbReference type="EMBL" id="FJUW01000007">
    <property type="protein sequence ID" value="CZS93676.1"/>
    <property type="molecule type" value="Genomic_DNA"/>
</dbReference>
<evidence type="ECO:0000313" key="1">
    <source>
        <dbReference type="EMBL" id="CZS93676.1"/>
    </source>
</evidence>